<comment type="caution">
    <text evidence="3">The sequence shown here is derived from an EMBL/GenBank/DDBJ whole genome shotgun (WGS) entry which is preliminary data.</text>
</comment>
<feature type="region of interest" description="Disordered" evidence="1">
    <location>
        <begin position="1"/>
        <end position="29"/>
    </location>
</feature>
<protein>
    <recommendedName>
        <fullName evidence="2">Phasin domain-containing protein</fullName>
    </recommendedName>
</protein>
<dbReference type="Proteomes" id="UP000565745">
    <property type="component" value="Unassembled WGS sequence"/>
</dbReference>
<sequence length="114" mass="12383">MADKEQVKDTSSTATQPPGAPETSSPAGFGNILGMSTAWMEAMNDLSAELASFVAERIKQDVKTQHEMLHCKDIAAFQHIQAQFIQKALDQYHAETGKLVEIGNKAFTLKSSEG</sequence>
<dbReference type="EMBL" id="JACIFU010000001">
    <property type="protein sequence ID" value="MBB4172780.1"/>
    <property type="molecule type" value="Genomic_DNA"/>
</dbReference>
<dbReference type="InterPro" id="IPR018968">
    <property type="entry name" value="Phasin"/>
</dbReference>
<organism evidence="3 4">
    <name type="scientific">Sulfitobacter noctilucicola</name>
    <dbReference type="NCBI Taxonomy" id="1342301"/>
    <lineage>
        <taxon>Bacteria</taxon>
        <taxon>Pseudomonadati</taxon>
        <taxon>Pseudomonadota</taxon>
        <taxon>Alphaproteobacteria</taxon>
        <taxon>Rhodobacterales</taxon>
        <taxon>Roseobacteraceae</taxon>
        <taxon>Sulfitobacter</taxon>
    </lineage>
</organism>
<evidence type="ECO:0000256" key="1">
    <source>
        <dbReference type="SAM" id="MobiDB-lite"/>
    </source>
</evidence>
<dbReference type="OrthoDB" id="7865588at2"/>
<accession>A0A7W6Q4J4</accession>
<reference evidence="3 4" key="1">
    <citation type="submission" date="2020-08" db="EMBL/GenBank/DDBJ databases">
        <title>Genomic Encyclopedia of Type Strains, Phase IV (KMG-IV): sequencing the most valuable type-strain genomes for metagenomic binning, comparative biology and taxonomic classification.</title>
        <authorList>
            <person name="Goeker M."/>
        </authorList>
    </citation>
    <scope>NUCLEOTIDE SEQUENCE [LARGE SCALE GENOMIC DNA]</scope>
    <source>
        <strain evidence="3 4">DSM 101015</strain>
    </source>
</reference>
<proteinExistence type="predicted"/>
<dbReference type="RefSeq" id="WP_025055134.1">
    <property type="nucleotide sequence ID" value="NZ_JACIFU010000001.1"/>
</dbReference>
<dbReference type="Pfam" id="PF09361">
    <property type="entry name" value="Phasin_2"/>
    <property type="match status" value="1"/>
</dbReference>
<dbReference type="AlphaFoldDB" id="A0A7W6Q4J4"/>
<evidence type="ECO:0000313" key="3">
    <source>
        <dbReference type="EMBL" id="MBB4172780.1"/>
    </source>
</evidence>
<evidence type="ECO:0000313" key="4">
    <source>
        <dbReference type="Proteomes" id="UP000565745"/>
    </source>
</evidence>
<keyword evidence="4" id="KW-1185">Reference proteome</keyword>
<evidence type="ECO:0000259" key="2">
    <source>
        <dbReference type="Pfam" id="PF09361"/>
    </source>
</evidence>
<feature type="compositionally biased region" description="Polar residues" evidence="1">
    <location>
        <begin position="9"/>
        <end position="26"/>
    </location>
</feature>
<feature type="domain" description="Phasin" evidence="2">
    <location>
        <begin position="29"/>
        <end position="106"/>
    </location>
</feature>
<gene>
    <name evidence="3" type="ORF">GGR93_000541</name>
</gene>
<name>A0A7W6Q4J4_9RHOB</name>